<organism evidence="9 10">
    <name type="scientific">Frondihabitans cladoniiphilus</name>
    <dbReference type="NCBI Taxonomy" id="715785"/>
    <lineage>
        <taxon>Bacteria</taxon>
        <taxon>Bacillati</taxon>
        <taxon>Actinomycetota</taxon>
        <taxon>Actinomycetes</taxon>
        <taxon>Micrococcales</taxon>
        <taxon>Microbacteriaceae</taxon>
        <taxon>Frondihabitans</taxon>
    </lineage>
</organism>
<sequence>MTTLARDQRTVGPVAGLAPEKSRATEIWQSNRWWIKRTALLPVHVFVFAIISFFIVLLIPGDPVKLVGGPQITAAQYATIQKALGLNGSVFSQLLTYLNNIVHLNFGVSAYSGKSVLSEFSVRLPATLELTLIAFVISIVFAVAASWFVLMRPRNVLSRILTAYSRTAGAIPQYLLAVAAIFIFFATLHWAPAPLGRMSPGLAAVPPITNLPLLDSILRGRFDATGSIVAHLTLPVLVLVASQADLLIKILVRALEEEVDRPSTWFRIASGVPRRIVFLSVFRRALPQLVVLLAAMFGFSLGGAVLLENLFSLGAMGQYAVDAINTKDIVALRGFLLFTATVSLIVFLIVDLVNMILDPRRRSDTATKGN</sequence>
<dbReference type="InterPro" id="IPR045621">
    <property type="entry name" value="BPD_transp_1_N"/>
</dbReference>
<dbReference type="InterPro" id="IPR000515">
    <property type="entry name" value="MetI-like"/>
</dbReference>
<evidence type="ECO:0000256" key="7">
    <source>
        <dbReference type="RuleBase" id="RU363032"/>
    </source>
</evidence>
<keyword evidence="6 7" id="KW-0472">Membrane</keyword>
<dbReference type="Pfam" id="PF19300">
    <property type="entry name" value="BPD_transp_1_N"/>
    <property type="match status" value="1"/>
</dbReference>
<accession>A0ABP8W6I6</accession>
<keyword evidence="2 7" id="KW-0813">Transport</keyword>
<feature type="transmembrane region" description="Helical" evidence="7">
    <location>
        <begin position="39"/>
        <end position="59"/>
    </location>
</feature>
<dbReference type="Proteomes" id="UP001501295">
    <property type="component" value="Unassembled WGS sequence"/>
</dbReference>
<keyword evidence="5 7" id="KW-1133">Transmembrane helix</keyword>
<evidence type="ECO:0000256" key="1">
    <source>
        <dbReference type="ARBA" id="ARBA00004651"/>
    </source>
</evidence>
<reference evidence="10" key="1">
    <citation type="journal article" date="2019" name="Int. J. Syst. Evol. Microbiol.">
        <title>The Global Catalogue of Microorganisms (GCM) 10K type strain sequencing project: providing services to taxonomists for standard genome sequencing and annotation.</title>
        <authorList>
            <consortium name="The Broad Institute Genomics Platform"/>
            <consortium name="The Broad Institute Genome Sequencing Center for Infectious Disease"/>
            <person name="Wu L."/>
            <person name="Ma J."/>
        </authorList>
    </citation>
    <scope>NUCLEOTIDE SEQUENCE [LARGE SCALE GENOMIC DNA]</scope>
    <source>
        <strain evidence="10">JCM 18956</strain>
    </source>
</reference>
<comment type="similarity">
    <text evidence="7">Belongs to the binding-protein-dependent transport system permease family.</text>
</comment>
<proteinExistence type="inferred from homology"/>
<protein>
    <submittedName>
        <fullName evidence="9">ABC transporter permease</fullName>
    </submittedName>
</protein>
<evidence type="ECO:0000256" key="4">
    <source>
        <dbReference type="ARBA" id="ARBA00022692"/>
    </source>
</evidence>
<evidence type="ECO:0000256" key="6">
    <source>
        <dbReference type="ARBA" id="ARBA00023136"/>
    </source>
</evidence>
<dbReference type="PANTHER" id="PTHR43163:SF6">
    <property type="entry name" value="DIPEPTIDE TRANSPORT SYSTEM PERMEASE PROTEIN DPPB-RELATED"/>
    <property type="match status" value="1"/>
</dbReference>
<feature type="transmembrane region" description="Helical" evidence="7">
    <location>
        <begin position="289"/>
        <end position="311"/>
    </location>
</feature>
<evidence type="ECO:0000256" key="5">
    <source>
        <dbReference type="ARBA" id="ARBA00022989"/>
    </source>
</evidence>
<keyword evidence="4 7" id="KW-0812">Transmembrane</keyword>
<dbReference type="Pfam" id="PF00528">
    <property type="entry name" value="BPD_transp_1"/>
    <property type="match status" value="1"/>
</dbReference>
<feature type="transmembrane region" description="Helical" evidence="7">
    <location>
        <begin position="228"/>
        <end position="248"/>
    </location>
</feature>
<comment type="caution">
    <text evidence="9">The sequence shown here is derived from an EMBL/GenBank/DDBJ whole genome shotgun (WGS) entry which is preliminary data.</text>
</comment>
<dbReference type="PROSITE" id="PS50928">
    <property type="entry name" value="ABC_TM1"/>
    <property type="match status" value="1"/>
</dbReference>
<comment type="subcellular location">
    <subcellularLocation>
        <location evidence="1 7">Cell membrane</location>
        <topology evidence="1 7">Multi-pass membrane protein</topology>
    </subcellularLocation>
</comment>
<evidence type="ECO:0000259" key="8">
    <source>
        <dbReference type="PROSITE" id="PS50928"/>
    </source>
</evidence>
<evidence type="ECO:0000256" key="3">
    <source>
        <dbReference type="ARBA" id="ARBA00022475"/>
    </source>
</evidence>
<dbReference type="EMBL" id="BAABLM010000005">
    <property type="protein sequence ID" value="GAA4680432.1"/>
    <property type="molecule type" value="Genomic_DNA"/>
</dbReference>
<dbReference type="RefSeq" id="WP_345376439.1">
    <property type="nucleotide sequence ID" value="NZ_BAABLM010000005.1"/>
</dbReference>
<feature type="transmembrane region" description="Helical" evidence="7">
    <location>
        <begin position="171"/>
        <end position="191"/>
    </location>
</feature>
<evidence type="ECO:0000256" key="2">
    <source>
        <dbReference type="ARBA" id="ARBA00022448"/>
    </source>
</evidence>
<keyword evidence="3" id="KW-1003">Cell membrane</keyword>
<evidence type="ECO:0000313" key="10">
    <source>
        <dbReference type="Proteomes" id="UP001501295"/>
    </source>
</evidence>
<gene>
    <name evidence="9" type="ORF">GCM10025780_27130</name>
</gene>
<feature type="transmembrane region" description="Helical" evidence="7">
    <location>
        <begin position="331"/>
        <end position="353"/>
    </location>
</feature>
<evidence type="ECO:0000313" key="9">
    <source>
        <dbReference type="EMBL" id="GAA4680432.1"/>
    </source>
</evidence>
<dbReference type="PANTHER" id="PTHR43163">
    <property type="entry name" value="DIPEPTIDE TRANSPORT SYSTEM PERMEASE PROTEIN DPPB-RELATED"/>
    <property type="match status" value="1"/>
</dbReference>
<feature type="transmembrane region" description="Helical" evidence="7">
    <location>
        <begin position="130"/>
        <end position="150"/>
    </location>
</feature>
<feature type="domain" description="ABC transmembrane type-1" evidence="8">
    <location>
        <begin position="124"/>
        <end position="354"/>
    </location>
</feature>
<name>A0ABP8W6I6_9MICO</name>
<keyword evidence="10" id="KW-1185">Reference proteome</keyword>